<keyword evidence="4 6" id="KW-0067">ATP-binding</keyword>
<evidence type="ECO:0000313" key="11">
    <source>
        <dbReference type="RefSeq" id="XP_005099611.1"/>
    </source>
</evidence>
<dbReference type="SUPFAM" id="SSF116846">
    <property type="entry name" value="MIT domain"/>
    <property type="match status" value="1"/>
</dbReference>
<feature type="compositionally biased region" description="Basic and acidic residues" evidence="7">
    <location>
        <begin position="95"/>
        <end position="105"/>
    </location>
</feature>
<keyword evidence="3 6" id="KW-0547">Nucleotide-binding</keyword>
<evidence type="ECO:0000256" key="3">
    <source>
        <dbReference type="ARBA" id="ARBA00022741"/>
    </source>
</evidence>
<evidence type="ECO:0000313" key="10">
    <source>
        <dbReference type="Proteomes" id="UP000694888"/>
    </source>
</evidence>
<dbReference type="PANTHER" id="PTHR23074">
    <property type="entry name" value="AAA DOMAIN-CONTAINING"/>
    <property type="match status" value="1"/>
</dbReference>
<keyword evidence="10" id="KW-1185">Reference proteome</keyword>
<feature type="compositionally biased region" description="Polar residues" evidence="7">
    <location>
        <begin position="84"/>
        <end position="93"/>
    </location>
</feature>
<dbReference type="Pfam" id="PF04212">
    <property type="entry name" value="MIT"/>
    <property type="match status" value="1"/>
</dbReference>
<evidence type="ECO:0000256" key="6">
    <source>
        <dbReference type="RuleBase" id="RU003651"/>
    </source>
</evidence>
<dbReference type="SMART" id="SM00382">
    <property type="entry name" value="AAA"/>
    <property type="match status" value="1"/>
</dbReference>
<dbReference type="RefSeq" id="XP_005099611.1">
    <property type="nucleotide sequence ID" value="XM_005099554.3"/>
</dbReference>
<feature type="domain" description="AAA+ ATPase" evidence="8">
    <location>
        <begin position="180"/>
        <end position="316"/>
    </location>
</feature>
<comment type="subcellular location">
    <subcellularLocation>
        <location evidence="1">Membrane</location>
    </subcellularLocation>
</comment>
<dbReference type="GeneID" id="101859486"/>
<evidence type="ECO:0000256" key="1">
    <source>
        <dbReference type="ARBA" id="ARBA00004370"/>
    </source>
</evidence>
<feature type="domain" description="MIT" evidence="9">
    <location>
        <begin position="2"/>
        <end position="80"/>
    </location>
</feature>
<dbReference type="Gene3D" id="3.40.50.300">
    <property type="entry name" value="P-loop containing nucleotide triphosphate hydrolases"/>
    <property type="match status" value="1"/>
</dbReference>
<evidence type="ECO:0000256" key="4">
    <source>
        <dbReference type="ARBA" id="ARBA00022840"/>
    </source>
</evidence>
<evidence type="ECO:0000259" key="8">
    <source>
        <dbReference type="SMART" id="SM00382"/>
    </source>
</evidence>
<dbReference type="InterPro" id="IPR027417">
    <property type="entry name" value="P-loop_NTPase"/>
</dbReference>
<dbReference type="Gene3D" id="1.20.58.80">
    <property type="entry name" value="Phosphotransferase system, lactose/cellobiose-type IIA subunit"/>
    <property type="match status" value="1"/>
</dbReference>
<accession>A0ABM0JR64</accession>
<name>A0ABM0JR64_APLCA</name>
<protein>
    <submittedName>
        <fullName evidence="11">Vacuolar protein sorting-associated protein 4A isoform X1</fullName>
    </submittedName>
</protein>
<feature type="region of interest" description="Disordered" evidence="7">
    <location>
        <begin position="84"/>
        <end position="124"/>
    </location>
</feature>
<sequence>MKGQYLDKAIYITKKATEEDKKKNYKEALSCYKIAVQYFMHAIKYEASSESAKESIRSKCTDYLKRAERIQSYLDCKSKSKTAVPSSCSQAESSDAAKDAGEPKDVPGGTPERAAPNDNTYNDDKEFSKYEAQISGAIMMIRPNVKWSDIAGLEKAKASLKETVILPVKFPQLFTGQRKPYKAILLFGPPGTGKSNLAQAVATEANNSTFFSISSADIMSKYVGESERLVKSLFQMARKHKPSIIFVDEVDALCGSRNDNESESARRVKTEFLVQMQGVGHNNDGILVLGATNIPWSLDSAIRRRFEKRIYIPLPEAVPRADMFQIHLGTTPNSLKDKDFQKLGKITKGYSGADICTVVREALMEPVRRVQEATHFKKVTGPSRENPEVTDSDLLTPCSSSSRGALEMSWVDVPTEKLLEPQVTMEDMLAAVGNTKPSVNSQDLSNLEKFADDFGVKG</sequence>
<dbReference type="InterPro" id="IPR041569">
    <property type="entry name" value="AAA_lid_3"/>
</dbReference>
<dbReference type="Pfam" id="PF00004">
    <property type="entry name" value="AAA"/>
    <property type="match status" value="1"/>
</dbReference>
<dbReference type="Pfam" id="PF17862">
    <property type="entry name" value="AAA_lid_3"/>
    <property type="match status" value="1"/>
</dbReference>
<dbReference type="Pfam" id="PF09336">
    <property type="entry name" value="Vps4_C"/>
    <property type="match status" value="1"/>
</dbReference>
<dbReference type="InterPro" id="IPR003960">
    <property type="entry name" value="ATPase_AAA_CS"/>
</dbReference>
<reference evidence="11" key="1">
    <citation type="submission" date="2025-08" db="UniProtKB">
        <authorList>
            <consortium name="RefSeq"/>
        </authorList>
    </citation>
    <scope>IDENTIFICATION</scope>
</reference>
<gene>
    <name evidence="11" type="primary">LOC101859486</name>
</gene>
<keyword evidence="5" id="KW-0472">Membrane</keyword>
<evidence type="ECO:0000256" key="2">
    <source>
        <dbReference type="ARBA" id="ARBA00006914"/>
    </source>
</evidence>
<evidence type="ECO:0000256" key="7">
    <source>
        <dbReference type="SAM" id="MobiDB-lite"/>
    </source>
</evidence>
<evidence type="ECO:0000259" key="9">
    <source>
        <dbReference type="SMART" id="SM00745"/>
    </source>
</evidence>
<dbReference type="PANTHER" id="PTHR23074:SF83">
    <property type="entry name" value="VACUOLAR PROTEIN SORTING-ASSOCIATED PROTEIN 4A"/>
    <property type="match status" value="1"/>
</dbReference>
<dbReference type="PROSITE" id="PS00674">
    <property type="entry name" value="AAA"/>
    <property type="match status" value="1"/>
</dbReference>
<dbReference type="Proteomes" id="UP000694888">
    <property type="component" value="Unplaced"/>
</dbReference>
<dbReference type="InterPro" id="IPR050304">
    <property type="entry name" value="MT-severing_AAA_ATPase"/>
</dbReference>
<comment type="similarity">
    <text evidence="2 6">Belongs to the AAA ATPase family.</text>
</comment>
<dbReference type="InterPro" id="IPR003959">
    <property type="entry name" value="ATPase_AAA_core"/>
</dbReference>
<dbReference type="InterPro" id="IPR036181">
    <property type="entry name" value="MIT_dom_sf"/>
</dbReference>
<dbReference type="SMART" id="SM00745">
    <property type="entry name" value="MIT"/>
    <property type="match status" value="1"/>
</dbReference>
<dbReference type="SUPFAM" id="SSF52540">
    <property type="entry name" value="P-loop containing nucleoside triphosphate hydrolases"/>
    <property type="match status" value="1"/>
</dbReference>
<organism evidence="10 11">
    <name type="scientific">Aplysia californica</name>
    <name type="common">California sea hare</name>
    <dbReference type="NCBI Taxonomy" id="6500"/>
    <lineage>
        <taxon>Eukaryota</taxon>
        <taxon>Metazoa</taxon>
        <taxon>Spiralia</taxon>
        <taxon>Lophotrochozoa</taxon>
        <taxon>Mollusca</taxon>
        <taxon>Gastropoda</taxon>
        <taxon>Heterobranchia</taxon>
        <taxon>Euthyneura</taxon>
        <taxon>Tectipleura</taxon>
        <taxon>Aplysiida</taxon>
        <taxon>Aplysioidea</taxon>
        <taxon>Aplysiidae</taxon>
        <taxon>Aplysia</taxon>
    </lineage>
</organism>
<dbReference type="InterPro" id="IPR007330">
    <property type="entry name" value="MIT_dom"/>
</dbReference>
<proteinExistence type="inferred from homology"/>
<evidence type="ECO:0000256" key="5">
    <source>
        <dbReference type="ARBA" id="ARBA00023136"/>
    </source>
</evidence>
<dbReference type="InterPro" id="IPR003593">
    <property type="entry name" value="AAA+_ATPase"/>
</dbReference>
<dbReference type="InterPro" id="IPR015415">
    <property type="entry name" value="Spast_Vps4_C"/>
</dbReference>
<dbReference type="Gene3D" id="1.10.8.60">
    <property type="match status" value="1"/>
</dbReference>
<dbReference type="CDD" id="cd19521">
    <property type="entry name" value="RecA-like_VPS4"/>
    <property type="match status" value="1"/>
</dbReference>